<feature type="signal peptide" evidence="2">
    <location>
        <begin position="1"/>
        <end position="20"/>
    </location>
</feature>
<dbReference type="Proteomes" id="UP001214530">
    <property type="component" value="Chromosome"/>
</dbReference>
<evidence type="ECO:0000256" key="2">
    <source>
        <dbReference type="SAM" id="SignalP"/>
    </source>
</evidence>
<feature type="compositionally biased region" description="Basic and acidic residues" evidence="1">
    <location>
        <begin position="33"/>
        <end position="48"/>
    </location>
</feature>
<dbReference type="EMBL" id="CP119313">
    <property type="protein sequence ID" value="WEK18327.1"/>
    <property type="molecule type" value="Genomic_DNA"/>
</dbReference>
<feature type="region of interest" description="Disordered" evidence="1">
    <location>
        <begin position="22"/>
        <end position="48"/>
    </location>
</feature>
<gene>
    <name evidence="3" type="ORF">P0Y49_16165</name>
</gene>
<keyword evidence="2" id="KW-0732">Signal</keyword>
<name>A0AAJ5W8A4_9SPHI</name>
<feature type="chain" id="PRO_5042600739" description="DUF4890 domain-containing protein" evidence="2">
    <location>
        <begin position="21"/>
        <end position="139"/>
    </location>
</feature>
<sequence>MKKLLIVCVLLFSMITLAQAQSGGHKKMASPEARAKMSAERLSKRLDLNKDQRTRIEDIYLNEEMAMATARKENMNDNTAKMAEMKRIHGEAEEKITNELTEPQKQKYEAWKMENKGHMKKHMKKGMKEKKPATTTPAM</sequence>
<evidence type="ECO:0000313" key="3">
    <source>
        <dbReference type="EMBL" id="WEK18327.1"/>
    </source>
</evidence>
<evidence type="ECO:0008006" key="5">
    <source>
        <dbReference type="Google" id="ProtNLM"/>
    </source>
</evidence>
<dbReference type="AlphaFoldDB" id="A0AAJ5W8A4"/>
<evidence type="ECO:0000313" key="4">
    <source>
        <dbReference type="Proteomes" id="UP001214530"/>
    </source>
</evidence>
<accession>A0AAJ5W8A4</accession>
<protein>
    <recommendedName>
        <fullName evidence="5">DUF4890 domain-containing protein</fullName>
    </recommendedName>
</protein>
<organism evidence="3 4">
    <name type="scientific">Candidatus Pedobacter colombiensis</name>
    <dbReference type="NCBI Taxonomy" id="3121371"/>
    <lineage>
        <taxon>Bacteria</taxon>
        <taxon>Pseudomonadati</taxon>
        <taxon>Bacteroidota</taxon>
        <taxon>Sphingobacteriia</taxon>
        <taxon>Sphingobacteriales</taxon>
        <taxon>Sphingobacteriaceae</taxon>
        <taxon>Pedobacter</taxon>
    </lineage>
</organism>
<reference evidence="3" key="1">
    <citation type="submission" date="2023-03" db="EMBL/GenBank/DDBJ databases">
        <title>Andean soil-derived lignocellulolytic bacterial consortium as a source of novel taxa and putative plastic-active enzymes.</title>
        <authorList>
            <person name="Diaz-Garcia L."/>
            <person name="Chuvochina M."/>
            <person name="Feuerriegel G."/>
            <person name="Bunk B."/>
            <person name="Sproer C."/>
            <person name="Streit W.R."/>
            <person name="Rodriguez L.M."/>
            <person name="Overmann J."/>
            <person name="Jimenez D.J."/>
        </authorList>
    </citation>
    <scope>NUCLEOTIDE SEQUENCE</scope>
    <source>
        <strain evidence="3">MAG 3858</strain>
    </source>
</reference>
<feature type="compositionally biased region" description="Basic residues" evidence="1">
    <location>
        <begin position="118"/>
        <end position="128"/>
    </location>
</feature>
<evidence type="ECO:0000256" key="1">
    <source>
        <dbReference type="SAM" id="MobiDB-lite"/>
    </source>
</evidence>
<proteinExistence type="predicted"/>
<feature type="region of interest" description="Disordered" evidence="1">
    <location>
        <begin position="116"/>
        <end position="139"/>
    </location>
</feature>